<proteinExistence type="predicted"/>
<dbReference type="AlphaFoldDB" id="A0A9W6Y2T3"/>
<dbReference type="EMBL" id="BSXT01002928">
    <property type="protein sequence ID" value="GMF51653.1"/>
    <property type="molecule type" value="Genomic_DNA"/>
</dbReference>
<gene>
    <name evidence="1" type="ORF">Pfra01_002094700</name>
</gene>
<dbReference type="Proteomes" id="UP001165121">
    <property type="component" value="Unassembled WGS sequence"/>
</dbReference>
<keyword evidence="2" id="KW-1185">Reference proteome</keyword>
<name>A0A9W6Y2T3_9STRA</name>
<evidence type="ECO:0000313" key="1">
    <source>
        <dbReference type="EMBL" id="GMF51653.1"/>
    </source>
</evidence>
<comment type="caution">
    <text evidence="1">The sequence shown here is derived from an EMBL/GenBank/DDBJ whole genome shotgun (WGS) entry which is preliminary data.</text>
</comment>
<evidence type="ECO:0000313" key="2">
    <source>
        <dbReference type="Proteomes" id="UP001165121"/>
    </source>
</evidence>
<reference evidence="1" key="1">
    <citation type="submission" date="2023-04" db="EMBL/GenBank/DDBJ databases">
        <title>Phytophthora fragariaefolia NBRC 109709.</title>
        <authorList>
            <person name="Ichikawa N."/>
            <person name="Sato H."/>
            <person name="Tonouchi N."/>
        </authorList>
    </citation>
    <scope>NUCLEOTIDE SEQUENCE</scope>
    <source>
        <strain evidence="1">NBRC 109709</strain>
    </source>
</reference>
<dbReference type="OrthoDB" id="166499at2759"/>
<protein>
    <submittedName>
        <fullName evidence="1">Unnamed protein product</fullName>
    </submittedName>
</protein>
<organism evidence="1 2">
    <name type="scientific">Phytophthora fragariaefolia</name>
    <dbReference type="NCBI Taxonomy" id="1490495"/>
    <lineage>
        <taxon>Eukaryota</taxon>
        <taxon>Sar</taxon>
        <taxon>Stramenopiles</taxon>
        <taxon>Oomycota</taxon>
        <taxon>Peronosporomycetes</taxon>
        <taxon>Peronosporales</taxon>
        <taxon>Peronosporaceae</taxon>
        <taxon>Phytophthora</taxon>
    </lineage>
</organism>
<dbReference type="Pfam" id="PF14223">
    <property type="entry name" value="Retrotran_gag_2"/>
    <property type="match status" value="1"/>
</dbReference>
<sequence>MNSETKTEGLPYGWDSKDWRRHKWIMRTIFREHDLLEIAEGKLTRAELTSQESEAAFDKQCRIMRMIGTTLPSNWLQQVDHHETGTEMWAALCELYDKGQNAAIRESTILRLSVELKGLKCSAGGDVQVQVNKMFSLKTELASYGYEVNNINTKSTLLESLPDQYKFEQLRGAVKYGGHGGTLTPEGLRVLIEEAAYRQSRRRGMSAAPEDVACLGVDDLVLVLGMVRVSIMMVRVSIVEVAKVVVDESMEIVVT</sequence>
<accession>A0A9W6Y2T3</accession>